<dbReference type="InterPro" id="IPR011577">
    <property type="entry name" value="Cyt_b561_bac/Ni-Hgenase"/>
</dbReference>
<evidence type="ECO:0000256" key="6">
    <source>
        <dbReference type="SAM" id="Phobius"/>
    </source>
</evidence>
<feature type="transmembrane region" description="Helical" evidence="6">
    <location>
        <begin position="110"/>
        <end position="133"/>
    </location>
</feature>
<feature type="transmembrane region" description="Helical" evidence="6">
    <location>
        <begin position="153"/>
        <end position="170"/>
    </location>
</feature>
<dbReference type="GO" id="GO:0005886">
    <property type="term" value="C:plasma membrane"/>
    <property type="evidence" value="ECO:0007669"/>
    <property type="project" value="UniProtKB-SubCell"/>
</dbReference>
<dbReference type="OrthoDB" id="196472at2"/>
<keyword evidence="5 6" id="KW-0472">Membrane</keyword>
<keyword evidence="4 6" id="KW-1133">Transmembrane helix</keyword>
<dbReference type="GO" id="GO:0009055">
    <property type="term" value="F:electron transfer activity"/>
    <property type="evidence" value="ECO:0007669"/>
    <property type="project" value="InterPro"/>
</dbReference>
<dbReference type="GO" id="GO:0020037">
    <property type="term" value="F:heme binding"/>
    <property type="evidence" value="ECO:0007669"/>
    <property type="project" value="TreeGrafter"/>
</dbReference>
<keyword evidence="9" id="KW-1185">Reference proteome</keyword>
<dbReference type="InterPro" id="IPR051542">
    <property type="entry name" value="Hydrogenase_cytochrome"/>
</dbReference>
<keyword evidence="3 6" id="KW-0812">Transmembrane</keyword>
<comment type="subcellular location">
    <subcellularLocation>
        <location evidence="1">Cell membrane</location>
        <topology evidence="1">Multi-pass membrane protein</topology>
    </subcellularLocation>
</comment>
<gene>
    <name evidence="8" type="ORF">ETQ85_10005</name>
</gene>
<dbReference type="InterPro" id="IPR016174">
    <property type="entry name" value="Di-haem_cyt_TM"/>
</dbReference>
<keyword evidence="2" id="KW-1003">Cell membrane</keyword>
<dbReference type="RefSeq" id="WP_148578906.1">
    <property type="nucleotide sequence ID" value="NZ_SDKK01000008.1"/>
</dbReference>
<evidence type="ECO:0000259" key="7">
    <source>
        <dbReference type="Pfam" id="PF01292"/>
    </source>
</evidence>
<dbReference type="EMBL" id="SDKK01000008">
    <property type="protein sequence ID" value="TYC58846.1"/>
    <property type="molecule type" value="Genomic_DNA"/>
</dbReference>
<evidence type="ECO:0000256" key="2">
    <source>
        <dbReference type="ARBA" id="ARBA00022475"/>
    </source>
</evidence>
<evidence type="ECO:0000313" key="9">
    <source>
        <dbReference type="Proteomes" id="UP000389128"/>
    </source>
</evidence>
<dbReference type="Pfam" id="PF01292">
    <property type="entry name" value="Ni_hydr_CYTB"/>
    <property type="match status" value="1"/>
</dbReference>
<dbReference type="Proteomes" id="UP000389128">
    <property type="component" value="Unassembled WGS sequence"/>
</dbReference>
<protein>
    <submittedName>
        <fullName evidence="8">Cytochrome b/b6 domain-containing protein</fullName>
    </submittedName>
</protein>
<evidence type="ECO:0000256" key="5">
    <source>
        <dbReference type="ARBA" id="ARBA00023136"/>
    </source>
</evidence>
<dbReference type="GO" id="GO:0022904">
    <property type="term" value="P:respiratory electron transport chain"/>
    <property type="evidence" value="ECO:0007669"/>
    <property type="project" value="InterPro"/>
</dbReference>
<feature type="transmembrane region" description="Helical" evidence="6">
    <location>
        <begin position="28"/>
        <end position="44"/>
    </location>
</feature>
<feature type="transmembrane region" description="Helical" evidence="6">
    <location>
        <begin position="50"/>
        <end position="70"/>
    </location>
</feature>
<accession>A0A6C2CYH9</accession>
<reference evidence="8 9" key="1">
    <citation type="submission" date="2019-01" db="EMBL/GenBank/DDBJ databases">
        <title>Zoogloea oleivorans genome sequencing and assembly.</title>
        <authorList>
            <person name="Tancsics A."/>
            <person name="Farkas M."/>
            <person name="Kriszt B."/>
            <person name="Maroti G."/>
            <person name="Horvath B."/>
        </authorList>
    </citation>
    <scope>NUCLEOTIDE SEQUENCE [LARGE SCALE GENOMIC DNA]</scope>
    <source>
        <strain evidence="8 9">Buc</strain>
    </source>
</reference>
<dbReference type="PANTHER" id="PTHR30485">
    <property type="entry name" value="NI/FE-HYDROGENASE 1 B-TYPE CYTOCHROME SUBUNIT"/>
    <property type="match status" value="1"/>
</dbReference>
<evidence type="ECO:0000256" key="4">
    <source>
        <dbReference type="ARBA" id="ARBA00022989"/>
    </source>
</evidence>
<feature type="domain" description="Cytochrome b561 bacterial/Ni-hydrogenase" evidence="7">
    <location>
        <begin position="22"/>
        <end position="182"/>
    </location>
</feature>
<dbReference type="AlphaFoldDB" id="A0A6C2CYH9"/>
<evidence type="ECO:0000256" key="1">
    <source>
        <dbReference type="ARBA" id="ARBA00004651"/>
    </source>
</evidence>
<feature type="transmembrane region" description="Helical" evidence="6">
    <location>
        <begin position="197"/>
        <end position="217"/>
    </location>
</feature>
<sequence length="219" mass="23884">MNTASASRAERSPAIPASRRVVDAPTRVVHWLLALSFIGAYLSGDSERWRLLHVSLGYTILGLVVHRVLWGLIGPRHTRLSAWAAKLRGTPDFLRSLRSGKPNPSAAQNLLNTLFAILILGFALIASISGYAVYEELGGDWLEELHELSSDGMLVMVLGHLLLIVTSSLLRRQNLAARMFSGRLPGRGPDLIKRNHGALAALILAVVLGFWFVQLLAPA</sequence>
<proteinExistence type="predicted"/>
<comment type="caution">
    <text evidence="8">The sequence shown here is derived from an EMBL/GenBank/DDBJ whole genome shotgun (WGS) entry which is preliminary data.</text>
</comment>
<dbReference type="SUPFAM" id="SSF81342">
    <property type="entry name" value="Transmembrane di-heme cytochromes"/>
    <property type="match status" value="1"/>
</dbReference>
<dbReference type="PANTHER" id="PTHR30485:SF2">
    <property type="entry name" value="BLL0597 PROTEIN"/>
    <property type="match status" value="1"/>
</dbReference>
<name>A0A6C2CYH9_9RHOO</name>
<organism evidence="8 9">
    <name type="scientific">Zoogloea oleivorans</name>
    <dbReference type="NCBI Taxonomy" id="1552750"/>
    <lineage>
        <taxon>Bacteria</taxon>
        <taxon>Pseudomonadati</taxon>
        <taxon>Pseudomonadota</taxon>
        <taxon>Betaproteobacteria</taxon>
        <taxon>Rhodocyclales</taxon>
        <taxon>Zoogloeaceae</taxon>
        <taxon>Zoogloea</taxon>
    </lineage>
</organism>
<evidence type="ECO:0000256" key="3">
    <source>
        <dbReference type="ARBA" id="ARBA00022692"/>
    </source>
</evidence>
<dbReference type="Gene3D" id="1.20.950.20">
    <property type="entry name" value="Transmembrane di-heme cytochromes, Chain C"/>
    <property type="match status" value="1"/>
</dbReference>
<evidence type="ECO:0000313" key="8">
    <source>
        <dbReference type="EMBL" id="TYC58846.1"/>
    </source>
</evidence>